<evidence type="ECO:0000313" key="1">
    <source>
        <dbReference type="EnsemblPlants" id="MELO3C032134.2.1"/>
    </source>
</evidence>
<organism evidence="1">
    <name type="scientific">Cucumis melo</name>
    <name type="common">Muskmelon</name>
    <dbReference type="NCBI Taxonomy" id="3656"/>
    <lineage>
        <taxon>Eukaryota</taxon>
        <taxon>Viridiplantae</taxon>
        <taxon>Streptophyta</taxon>
        <taxon>Embryophyta</taxon>
        <taxon>Tracheophyta</taxon>
        <taxon>Spermatophyta</taxon>
        <taxon>Magnoliopsida</taxon>
        <taxon>eudicotyledons</taxon>
        <taxon>Gunneridae</taxon>
        <taxon>Pentapetalae</taxon>
        <taxon>rosids</taxon>
        <taxon>fabids</taxon>
        <taxon>Cucurbitales</taxon>
        <taxon>Cucurbitaceae</taxon>
        <taxon>Benincaseae</taxon>
        <taxon>Cucumis</taxon>
    </lineage>
</organism>
<accession>A0A9I9ED84</accession>
<protein>
    <submittedName>
        <fullName evidence="1">Uncharacterized protein</fullName>
    </submittedName>
</protein>
<dbReference type="AlphaFoldDB" id="A0A9I9ED84"/>
<name>A0A9I9ED84_CUCME</name>
<sequence length="165" mass="18653">MIATLLSGVQRSMCLLGMRIEMTFDFNLKAVFMMKEERKAVVMCQSIKAGRRKNLSLNQLQWIIASVGTFCGDESGVFDHASANHGWTVFVGLVTSTNKNVSVGGGCCSDFGLQLKLQYWTKRRWSSSIVRRNVSKRYGFFRAQCKCMGRLYPGTKGQRIIIYKI</sequence>
<dbReference type="EnsemblPlants" id="MELO3C032134.2.1">
    <property type="protein sequence ID" value="MELO3C032134.2.1"/>
    <property type="gene ID" value="MELO3C032134.2"/>
</dbReference>
<reference evidence="1" key="1">
    <citation type="submission" date="2023-03" db="UniProtKB">
        <authorList>
            <consortium name="EnsemblPlants"/>
        </authorList>
    </citation>
    <scope>IDENTIFICATION</scope>
</reference>
<dbReference type="Gramene" id="MELO3C032134.2.1">
    <property type="protein sequence ID" value="MELO3C032134.2.1"/>
    <property type="gene ID" value="MELO3C032134.2"/>
</dbReference>
<proteinExistence type="predicted"/>